<accession>A0A6I6A612</accession>
<feature type="signal peptide" evidence="1">
    <location>
        <begin position="1"/>
        <end position="22"/>
    </location>
</feature>
<evidence type="ECO:0000256" key="1">
    <source>
        <dbReference type="SAM" id="SignalP"/>
    </source>
</evidence>
<gene>
    <name evidence="2" type="ORF">F1728_01735</name>
</gene>
<feature type="chain" id="PRO_5026137874" description="HEAT repeat domain-containing protein" evidence="1">
    <location>
        <begin position="23"/>
        <end position="96"/>
    </location>
</feature>
<dbReference type="EMBL" id="CP043930">
    <property type="protein sequence ID" value="QGQ21486.1"/>
    <property type="molecule type" value="Genomic_DNA"/>
</dbReference>
<dbReference type="RefSeq" id="WP_155362640.1">
    <property type="nucleotide sequence ID" value="NZ_CP043930.1"/>
</dbReference>
<dbReference type="Proteomes" id="UP000427281">
    <property type="component" value="Chromosome"/>
</dbReference>
<dbReference type="AlphaFoldDB" id="A0A6I6A612"/>
<organism evidence="2 3">
    <name type="scientific">Gimesia benthica</name>
    <dbReference type="NCBI Taxonomy" id="2608982"/>
    <lineage>
        <taxon>Bacteria</taxon>
        <taxon>Pseudomonadati</taxon>
        <taxon>Planctomycetota</taxon>
        <taxon>Planctomycetia</taxon>
        <taxon>Planctomycetales</taxon>
        <taxon>Planctomycetaceae</taxon>
        <taxon>Gimesia</taxon>
    </lineage>
</organism>
<keyword evidence="1" id="KW-0732">Signal</keyword>
<evidence type="ECO:0000313" key="2">
    <source>
        <dbReference type="EMBL" id="QGQ21486.1"/>
    </source>
</evidence>
<evidence type="ECO:0008006" key="4">
    <source>
        <dbReference type="Google" id="ProtNLM"/>
    </source>
</evidence>
<protein>
    <recommendedName>
        <fullName evidence="4">HEAT repeat domain-containing protein</fullName>
    </recommendedName>
</protein>
<dbReference type="KEGG" id="gim:F1728_01735"/>
<reference evidence="2 3" key="1">
    <citation type="submission" date="2019-09" db="EMBL/GenBank/DDBJ databases">
        <title>Gimesia benthica sp. nov., a novel bacterium isolated from deep-sea water of the Northwest Indian Ocean.</title>
        <authorList>
            <person name="Dai X."/>
        </authorList>
    </citation>
    <scope>NUCLEOTIDE SEQUENCE [LARGE SCALE GENOMIC DNA]</scope>
    <source>
        <strain evidence="2 3">E7</strain>
    </source>
</reference>
<evidence type="ECO:0000313" key="3">
    <source>
        <dbReference type="Proteomes" id="UP000427281"/>
    </source>
</evidence>
<name>A0A6I6A612_9PLAN</name>
<dbReference type="PROSITE" id="PS51257">
    <property type="entry name" value="PROKAR_LIPOPROTEIN"/>
    <property type="match status" value="1"/>
</dbReference>
<proteinExistence type="predicted"/>
<sequence>MKLIALCLLTLTLIGCSGNALTTPEVSPGLTQDQLVPTLQKIAETGQYDAVLQDLTVGLENAGHMEQAVTVQRFNELSDPEDIKKLAAQVVATIQK</sequence>
<keyword evidence="3" id="KW-1185">Reference proteome</keyword>